<evidence type="ECO:0000256" key="4">
    <source>
        <dbReference type="ARBA" id="ARBA00022692"/>
    </source>
</evidence>
<evidence type="ECO:0000256" key="3">
    <source>
        <dbReference type="ARBA" id="ARBA00022475"/>
    </source>
</evidence>
<feature type="transmembrane region" description="Helical" evidence="7">
    <location>
        <begin position="198"/>
        <end position="218"/>
    </location>
</feature>
<protein>
    <submittedName>
        <fullName evidence="8">Chromate efflux transporter</fullName>
    </submittedName>
</protein>
<feature type="transmembrane region" description="Helical" evidence="7">
    <location>
        <begin position="113"/>
        <end position="134"/>
    </location>
</feature>
<feature type="transmembrane region" description="Helical" evidence="7">
    <location>
        <begin position="266"/>
        <end position="289"/>
    </location>
</feature>
<keyword evidence="4 7" id="KW-0812">Transmembrane</keyword>
<evidence type="ECO:0000256" key="7">
    <source>
        <dbReference type="SAM" id="Phobius"/>
    </source>
</evidence>
<evidence type="ECO:0000313" key="9">
    <source>
        <dbReference type="Proteomes" id="UP000738431"/>
    </source>
</evidence>
<evidence type="ECO:0000256" key="1">
    <source>
        <dbReference type="ARBA" id="ARBA00004651"/>
    </source>
</evidence>
<feature type="transmembrane region" description="Helical" evidence="7">
    <location>
        <begin position="146"/>
        <end position="178"/>
    </location>
</feature>
<dbReference type="InterPro" id="IPR003370">
    <property type="entry name" value="Chromate_transpt"/>
</dbReference>
<dbReference type="PANTHER" id="PTHR33567:SF3">
    <property type="entry name" value="CHROMATE ION TRANSPORTER (EUROFUNG)"/>
    <property type="match status" value="1"/>
</dbReference>
<proteinExistence type="inferred from homology"/>
<evidence type="ECO:0000313" key="8">
    <source>
        <dbReference type="EMBL" id="WRQ89615.1"/>
    </source>
</evidence>
<dbReference type="RefSeq" id="WP_221029700.1">
    <property type="nucleotide sequence ID" value="NZ_CP139781.1"/>
</dbReference>
<dbReference type="EMBL" id="CP139781">
    <property type="protein sequence ID" value="WRQ89615.1"/>
    <property type="molecule type" value="Genomic_DNA"/>
</dbReference>
<feature type="transmembrane region" description="Helical" evidence="7">
    <location>
        <begin position="301"/>
        <end position="322"/>
    </location>
</feature>
<sequence>MADRRVTLPELFWCFLKLGCISFGGPVAHLGYFQTEFVQRRRWLSDADYADLVALCQFLPGPASSQVGYAIGLREGGFVGGLLAWVGFTLPSAVLMIGFALGVVALGDVSRAGWVVGLKLAAVAVVVQAIWGMAVKLCPDVPRAALAVGAAALLVFTTGALWQVVAILLGGVVGWILFRQEAGNAPRAVSAEGRGILLPGWGWLLVFAVGLFGLPALVKAGVGGEILTVFDGFYRAGSLVFGGGHVVLPLLDAFTVGRDWIEVEVFLAGYGAAQALPGPLFAFSSFLGASISTGPGGVVGGVWALLAIYVPSWLLILGAMPYWEKLRQVPAAQAALKGTNAAVVGLLLAALIDPIWPAAMTSPLRIVVAAAALAALKFTKLPPWALVLACGGLGAVLF</sequence>
<feature type="transmembrane region" description="Helical" evidence="7">
    <location>
        <begin position="82"/>
        <end position="106"/>
    </location>
</feature>
<dbReference type="Proteomes" id="UP000738431">
    <property type="component" value="Chromosome"/>
</dbReference>
<name>A0ABZ1CE24_9BACT</name>
<reference evidence="8 9" key="1">
    <citation type="submission" date="2021-08" db="EMBL/GenBank/DDBJ databases">
        <authorList>
            <person name="Zhang D."/>
            <person name="Zhang A."/>
            <person name="Wang L."/>
        </authorList>
    </citation>
    <scope>NUCLEOTIDE SEQUENCE [LARGE SCALE GENOMIC DNA]</scope>
    <source>
        <strain evidence="8 9">WL0086</strain>
    </source>
</reference>
<keyword evidence="9" id="KW-1185">Reference proteome</keyword>
<feature type="transmembrane region" description="Helical" evidence="7">
    <location>
        <begin position="12"/>
        <end position="33"/>
    </location>
</feature>
<reference evidence="8 9" key="2">
    <citation type="submission" date="2023-12" db="EMBL/GenBank/DDBJ databases">
        <title>Description of an unclassified Opitutus bacterium of Verrucomicrobiota.</title>
        <authorList>
            <person name="Zhang D.-F."/>
        </authorList>
    </citation>
    <scope>NUCLEOTIDE SEQUENCE [LARGE SCALE GENOMIC DNA]</scope>
    <source>
        <strain evidence="8 9">WL0086</strain>
    </source>
</reference>
<feature type="transmembrane region" description="Helical" evidence="7">
    <location>
        <begin position="334"/>
        <end position="352"/>
    </location>
</feature>
<evidence type="ECO:0000256" key="6">
    <source>
        <dbReference type="ARBA" id="ARBA00023136"/>
    </source>
</evidence>
<dbReference type="InterPro" id="IPR014047">
    <property type="entry name" value="Chr_Tranpt_l_chain"/>
</dbReference>
<comment type="similarity">
    <text evidence="2">Belongs to the chromate ion transporter (CHR) (TC 2.A.51) family.</text>
</comment>
<dbReference type="Pfam" id="PF02417">
    <property type="entry name" value="Chromate_transp"/>
    <property type="match status" value="2"/>
</dbReference>
<accession>A0ABZ1CE24</accession>
<organism evidence="8 9">
    <name type="scientific">Actomonas aquatica</name>
    <dbReference type="NCBI Taxonomy" id="2866162"/>
    <lineage>
        <taxon>Bacteria</taxon>
        <taxon>Pseudomonadati</taxon>
        <taxon>Verrucomicrobiota</taxon>
        <taxon>Opitutia</taxon>
        <taxon>Opitutales</taxon>
        <taxon>Opitutaceae</taxon>
        <taxon>Actomonas</taxon>
    </lineage>
</organism>
<dbReference type="PANTHER" id="PTHR33567">
    <property type="entry name" value="CHROMATE ION TRANSPORTER (EUROFUNG)"/>
    <property type="match status" value="1"/>
</dbReference>
<keyword evidence="3" id="KW-1003">Cell membrane</keyword>
<dbReference type="NCBIfam" id="TIGR00937">
    <property type="entry name" value="2A51"/>
    <property type="match status" value="1"/>
</dbReference>
<comment type="subcellular location">
    <subcellularLocation>
        <location evidence="1">Cell membrane</location>
        <topology evidence="1">Multi-pass membrane protein</topology>
    </subcellularLocation>
</comment>
<keyword evidence="6 7" id="KW-0472">Membrane</keyword>
<gene>
    <name evidence="8" type="primary">chrA</name>
    <name evidence="8" type="ORF">K1X11_009355</name>
</gene>
<evidence type="ECO:0000256" key="5">
    <source>
        <dbReference type="ARBA" id="ARBA00022989"/>
    </source>
</evidence>
<feature type="transmembrane region" description="Helical" evidence="7">
    <location>
        <begin position="233"/>
        <end position="254"/>
    </location>
</feature>
<evidence type="ECO:0000256" key="2">
    <source>
        <dbReference type="ARBA" id="ARBA00005262"/>
    </source>
</evidence>
<dbReference type="PIRSF" id="PIRSF004810">
    <property type="entry name" value="ChrA"/>
    <property type="match status" value="1"/>
</dbReference>
<keyword evidence="5 7" id="KW-1133">Transmembrane helix</keyword>